<sequence>MKLKSMLIVLLATICLLTFSTTCFAAETDLTSVISVSGEGVVKLSPNMADINFSVITEANDAGLAQAKNTELVTKVINSLRDAGIAAADISTSGYYLNPQYIYEEGKSSKISGYMVRNEITVTVRDTASIGKIIDLAVKSGINQVQNIRFYIEGSTAQKTKALTQAIEDARVKAEVIAAALGKKIVGIKSASGNWYDNAPQPIYFEKAMDVRMGGDSISSTPINPGMVEIRANAEMVYLIN</sequence>
<dbReference type="InterPro" id="IPR007497">
    <property type="entry name" value="SIMPL/DUF541"/>
</dbReference>
<keyword evidence="3" id="KW-1185">Reference proteome</keyword>
<dbReference type="AlphaFoldDB" id="A0A9D3AWS7"/>
<organism evidence="2 3">
    <name type="scientific">Sporotomaculum syntrophicum</name>
    <dbReference type="NCBI Taxonomy" id="182264"/>
    <lineage>
        <taxon>Bacteria</taxon>
        <taxon>Bacillati</taxon>
        <taxon>Bacillota</taxon>
        <taxon>Clostridia</taxon>
        <taxon>Eubacteriales</taxon>
        <taxon>Desulfallaceae</taxon>
        <taxon>Sporotomaculum</taxon>
    </lineage>
</organism>
<dbReference type="PANTHER" id="PTHR34387:SF2">
    <property type="entry name" value="SLR1258 PROTEIN"/>
    <property type="match status" value="1"/>
</dbReference>
<evidence type="ECO:0000313" key="2">
    <source>
        <dbReference type="EMBL" id="KAF1084192.1"/>
    </source>
</evidence>
<keyword evidence="1" id="KW-0732">Signal</keyword>
<dbReference type="Gene3D" id="3.30.110.170">
    <property type="entry name" value="Protein of unknown function (DUF541), domain 1"/>
    <property type="match status" value="1"/>
</dbReference>
<protein>
    <submittedName>
        <fullName evidence="2">26 kDa periplasmic immunogenic protein</fullName>
    </submittedName>
</protein>
<proteinExistence type="predicted"/>
<reference evidence="2" key="1">
    <citation type="submission" date="2016-02" db="EMBL/GenBank/DDBJ databases">
        <title>Draft Genome Sequence of Sporotomaculum syntrophicum Strain FB, a Syntrophic Benzoate Degrader.</title>
        <authorList>
            <person name="Nobu M.K."/>
            <person name="Narihiro T."/>
            <person name="Qiu Y.-L."/>
            <person name="Ohashi A."/>
            <person name="Liu W.-T."/>
            <person name="Yuji S."/>
        </authorList>
    </citation>
    <scope>NUCLEOTIDE SEQUENCE</scope>
    <source>
        <strain evidence="2">FB</strain>
    </source>
</reference>
<evidence type="ECO:0000313" key="3">
    <source>
        <dbReference type="Proteomes" id="UP000798488"/>
    </source>
</evidence>
<feature type="chain" id="PRO_5038559034" evidence="1">
    <location>
        <begin position="26"/>
        <end position="241"/>
    </location>
</feature>
<dbReference type="PANTHER" id="PTHR34387">
    <property type="entry name" value="SLR1258 PROTEIN"/>
    <property type="match status" value="1"/>
</dbReference>
<feature type="signal peptide" evidence="1">
    <location>
        <begin position="1"/>
        <end position="25"/>
    </location>
</feature>
<dbReference type="GO" id="GO:0006974">
    <property type="term" value="P:DNA damage response"/>
    <property type="evidence" value="ECO:0007669"/>
    <property type="project" value="TreeGrafter"/>
</dbReference>
<dbReference type="Proteomes" id="UP000798488">
    <property type="component" value="Unassembled WGS sequence"/>
</dbReference>
<comment type="caution">
    <text evidence="2">The sequence shown here is derived from an EMBL/GenBank/DDBJ whole genome shotgun (WGS) entry which is preliminary data.</text>
</comment>
<dbReference type="EMBL" id="LSRS01000006">
    <property type="protein sequence ID" value="KAF1084192.1"/>
    <property type="molecule type" value="Genomic_DNA"/>
</dbReference>
<dbReference type="Gene3D" id="3.30.70.2970">
    <property type="entry name" value="Protein of unknown function (DUF541), domain 2"/>
    <property type="match status" value="1"/>
</dbReference>
<evidence type="ECO:0000256" key="1">
    <source>
        <dbReference type="SAM" id="SignalP"/>
    </source>
</evidence>
<dbReference type="OrthoDB" id="9785192at2"/>
<dbReference type="InterPro" id="IPR052022">
    <property type="entry name" value="26kDa_periplasmic_antigen"/>
</dbReference>
<name>A0A9D3AWS7_9FIRM</name>
<gene>
    <name evidence="2" type="ORF">SPSYN_02596</name>
</gene>
<dbReference type="Pfam" id="PF04402">
    <property type="entry name" value="SIMPL"/>
    <property type="match status" value="1"/>
</dbReference>
<dbReference type="RefSeq" id="WP_161822885.1">
    <property type="nucleotide sequence ID" value="NZ_LSRS01000006.1"/>
</dbReference>
<accession>A0A9D3AWS7</accession>